<evidence type="ECO:0000313" key="2">
    <source>
        <dbReference type="EMBL" id="CAE27600.1"/>
    </source>
</evidence>
<dbReference type="PROSITE" id="PS51318">
    <property type="entry name" value="TAT"/>
    <property type="match status" value="1"/>
</dbReference>
<proteinExistence type="predicted"/>
<protein>
    <submittedName>
        <fullName evidence="2">Uncharacterized protein</fullName>
    </submittedName>
</protein>
<keyword evidence="1" id="KW-0732">Signal</keyword>
<reference evidence="2" key="1">
    <citation type="journal article" date="2004" name="Nat. Biotechnol.">
        <title>Complete genome sequence of the metabolically versatile photosynthetic bacterium Rhodopseudomonas palustris.</title>
        <authorList>
            <person name="Larimer F.W."/>
            <person name="Chain P."/>
            <person name="Hauser L."/>
            <person name="Lamerdin J."/>
            <person name="Malfatti S."/>
            <person name="Do L."/>
            <person name="Land M.L."/>
            <person name="Pelletier D.A."/>
            <person name="Beatty J.T."/>
            <person name="Lang A.S."/>
            <person name="Tabita F.R."/>
            <person name="Gibson J.L."/>
            <person name="Hanson T.E."/>
            <person name="Bobst C."/>
            <person name="Torres J.L."/>
            <person name="Peres C."/>
            <person name="Harrison F.H."/>
            <person name="Gibson J."/>
            <person name="Harwood C.S."/>
        </authorList>
    </citation>
    <scope>NUCLEOTIDE SEQUENCE [LARGE SCALE GENOMIC DNA]</scope>
    <source>
        <strain evidence="2">CGA009</strain>
    </source>
</reference>
<dbReference type="AlphaFoldDB" id="Q6N7U5"/>
<name>Q6N7U5_RHOPA</name>
<evidence type="ECO:0000256" key="1">
    <source>
        <dbReference type="SAM" id="SignalP"/>
    </source>
</evidence>
<accession>Q6N7U5</accession>
<feature type="chain" id="PRO_5004277168" evidence="1">
    <location>
        <begin position="46"/>
        <end position="104"/>
    </location>
</feature>
<dbReference type="EMBL" id="BX572599">
    <property type="protein sequence ID" value="CAE27600.1"/>
    <property type="molecule type" value="Genomic_DNA"/>
</dbReference>
<dbReference type="HOGENOM" id="CLU_2411261_0_0_5"/>
<feature type="signal peptide" evidence="1">
    <location>
        <begin position="1"/>
        <end position="45"/>
    </location>
</feature>
<sequence>MLAVAAYRPSWTSRPTRRTRVKTTAFAAAAAMFLGLGALSAPASAASPARASQPLVAAPMTDVSAQRYVERRRVIRRGPHCTVRKVVTRGPHGHRVVRTTRVCR</sequence>
<organism evidence="2">
    <name type="scientific">Rhodopseudomonas palustris (strain ATCC BAA-98 / CGA009)</name>
    <dbReference type="NCBI Taxonomy" id="258594"/>
    <lineage>
        <taxon>Bacteria</taxon>
        <taxon>Pseudomonadati</taxon>
        <taxon>Pseudomonadota</taxon>
        <taxon>Alphaproteobacteria</taxon>
        <taxon>Hyphomicrobiales</taxon>
        <taxon>Nitrobacteraceae</taxon>
        <taxon>Rhodopseudomonas</taxon>
    </lineage>
</organism>
<dbReference type="eggNOG" id="ENOG502ZTRP">
    <property type="taxonomic scope" value="Bacteria"/>
</dbReference>
<gene>
    <name evidence="2" type="ordered locus">RPA2159</name>
</gene>
<dbReference type="InterPro" id="IPR006311">
    <property type="entry name" value="TAT_signal"/>
</dbReference>